<dbReference type="AlphaFoldDB" id="A0A7W9KMC9"/>
<dbReference type="Proteomes" id="UP000585638">
    <property type="component" value="Unassembled WGS sequence"/>
</dbReference>
<protein>
    <submittedName>
        <fullName evidence="2">Uncharacterized protein</fullName>
    </submittedName>
</protein>
<feature type="region of interest" description="Disordered" evidence="1">
    <location>
        <begin position="46"/>
        <end position="82"/>
    </location>
</feature>
<name>A0A7W9KMC9_9PSEU</name>
<feature type="compositionally biased region" description="Basic and acidic residues" evidence="1">
    <location>
        <begin position="47"/>
        <end position="62"/>
    </location>
</feature>
<evidence type="ECO:0000313" key="2">
    <source>
        <dbReference type="EMBL" id="MBB5894948.1"/>
    </source>
</evidence>
<evidence type="ECO:0000313" key="3">
    <source>
        <dbReference type="Proteomes" id="UP000585638"/>
    </source>
</evidence>
<gene>
    <name evidence="2" type="ORF">BJ998_006144</name>
</gene>
<reference evidence="2 3" key="1">
    <citation type="submission" date="2020-08" db="EMBL/GenBank/DDBJ databases">
        <title>Sequencing the genomes of 1000 actinobacteria strains.</title>
        <authorList>
            <person name="Klenk H.-P."/>
        </authorList>
    </citation>
    <scope>NUCLEOTIDE SEQUENCE [LARGE SCALE GENOMIC DNA]</scope>
    <source>
        <strain evidence="2 3">DSM 43851</strain>
    </source>
</reference>
<organism evidence="2 3">
    <name type="scientific">Kutzneria kofuensis</name>
    <dbReference type="NCBI Taxonomy" id="103725"/>
    <lineage>
        <taxon>Bacteria</taxon>
        <taxon>Bacillati</taxon>
        <taxon>Actinomycetota</taxon>
        <taxon>Actinomycetes</taxon>
        <taxon>Pseudonocardiales</taxon>
        <taxon>Pseudonocardiaceae</taxon>
        <taxon>Kutzneria</taxon>
    </lineage>
</organism>
<proteinExistence type="predicted"/>
<feature type="region of interest" description="Disordered" evidence="1">
    <location>
        <begin position="1"/>
        <end position="23"/>
    </location>
</feature>
<keyword evidence="3" id="KW-1185">Reference proteome</keyword>
<dbReference type="EMBL" id="JACHIR010000001">
    <property type="protein sequence ID" value="MBB5894948.1"/>
    <property type="molecule type" value="Genomic_DNA"/>
</dbReference>
<accession>A0A7W9KMC9</accession>
<evidence type="ECO:0000256" key="1">
    <source>
        <dbReference type="SAM" id="MobiDB-lite"/>
    </source>
</evidence>
<sequence>MPKREPCRKCSNAGRASAKGEDAVDHGAQAVLGDDAVHLLQVAAAADADRAERRDPGEDAHQVRSRAGPRQAADEGDGAAHGERLHRLGDRPADLDDQVHAAVVGELADRGAPVRRLDVVHDVAGAEGEQLLRLGLAGGGGDHPSAGNVGELQREQRHAAAALHQHGVAGPDAGHCRPAGQGGARQRRGLLEAEVLGHVHQCVRVDHDVLGEPAVDVGAVHLAELPQRAAVPVRGERVDHAVAGLEPSGVRPDGLDHARGVGELDQVRQRRPRVDAVGDHRVAGVEGGGLDADQDLAASGRGRGAVHQFEGAGGVQSV</sequence>
<comment type="caution">
    <text evidence="2">The sequence shown here is derived from an EMBL/GenBank/DDBJ whole genome shotgun (WGS) entry which is preliminary data.</text>
</comment>